<sequence length="97" mass="11038">MNNAPITNASYFDVKAWKWYRRVGTIRGSKALKGRGVGENEIKQDHFACICACLMLIEVPIDKWDTVKVDFCLDQGKISIIMRTICVLQKKELSKTS</sequence>
<dbReference type="EMBL" id="JABFTP020000042">
    <property type="protein sequence ID" value="KAL3271892.1"/>
    <property type="molecule type" value="Genomic_DNA"/>
</dbReference>
<comment type="caution">
    <text evidence="1">The sequence shown here is derived from an EMBL/GenBank/DDBJ whole genome shotgun (WGS) entry which is preliminary data.</text>
</comment>
<name>A0ABD2N000_9CUCU</name>
<evidence type="ECO:0000313" key="2">
    <source>
        <dbReference type="Proteomes" id="UP001516400"/>
    </source>
</evidence>
<dbReference type="AlphaFoldDB" id="A0ABD2N000"/>
<evidence type="ECO:0000313" key="1">
    <source>
        <dbReference type="EMBL" id="KAL3271892.1"/>
    </source>
</evidence>
<dbReference type="Proteomes" id="UP001516400">
    <property type="component" value="Unassembled WGS sequence"/>
</dbReference>
<reference evidence="1 2" key="1">
    <citation type="journal article" date="2021" name="BMC Biol.">
        <title>Horizontally acquired antibacterial genes associated with adaptive radiation of ladybird beetles.</title>
        <authorList>
            <person name="Li H.S."/>
            <person name="Tang X.F."/>
            <person name="Huang Y.H."/>
            <person name="Xu Z.Y."/>
            <person name="Chen M.L."/>
            <person name="Du X.Y."/>
            <person name="Qiu B.Y."/>
            <person name="Chen P.T."/>
            <person name="Zhang W."/>
            <person name="Slipinski A."/>
            <person name="Escalona H.E."/>
            <person name="Waterhouse R.M."/>
            <person name="Zwick A."/>
            <person name="Pang H."/>
        </authorList>
    </citation>
    <scope>NUCLEOTIDE SEQUENCE [LARGE SCALE GENOMIC DNA]</scope>
    <source>
        <strain evidence="1">SYSU2018</strain>
    </source>
</reference>
<protein>
    <submittedName>
        <fullName evidence="1">Uncharacterized protein</fullName>
    </submittedName>
</protein>
<organism evidence="1 2">
    <name type="scientific">Cryptolaemus montrouzieri</name>
    <dbReference type="NCBI Taxonomy" id="559131"/>
    <lineage>
        <taxon>Eukaryota</taxon>
        <taxon>Metazoa</taxon>
        <taxon>Ecdysozoa</taxon>
        <taxon>Arthropoda</taxon>
        <taxon>Hexapoda</taxon>
        <taxon>Insecta</taxon>
        <taxon>Pterygota</taxon>
        <taxon>Neoptera</taxon>
        <taxon>Endopterygota</taxon>
        <taxon>Coleoptera</taxon>
        <taxon>Polyphaga</taxon>
        <taxon>Cucujiformia</taxon>
        <taxon>Coccinelloidea</taxon>
        <taxon>Coccinellidae</taxon>
        <taxon>Scymninae</taxon>
        <taxon>Scymnini</taxon>
        <taxon>Cryptolaemus</taxon>
    </lineage>
</organism>
<keyword evidence="2" id="KW-1185">Reference proteome</keyword>
<proteinExistence type="predicted"/>
<gene>
    <name evidence="1" type="ORF">HHI36_022362</name>
</gene>
<accession>A0ABD2N000</accession>